<feature type="region of interest" description="Disordered" evidence="1">
    <location>
        <begin position="9"/>
        <end position="34"/>
    </location>
</feature>
<feature type="compositionally biased region" description="Basic and acidic residues" evidence="1">
    <location>
        <begin position="203"/>
        <end position="224"/>
    </location>
</feature>
<organism evidence="3 4">
    <name type="scientific">Hymenoscyphus fraxineus</name>
    <dbReference type="NCBI Taxonomy" id="746836"/>
    <lineage>
        <taxon>Eukaryota</taxon>
        <taxon>Fungi</taxon>
        <taxon>Dikarya</taxon>
        <taxon>Ascomycota</taxon>
        <taxon>Pezizomycotina</taxon>
        <taxon>Leotiomycetes</taxon>
        <taxon>Helotiales</taxon>
        <taxon>Helotiaceae</taxon>
        <taxon>Hymenoscyphus</taxon>
    </lineage>
</organism>
<keyword evidence="4" id="KW-1185">Reference proteome</keyword>
<evidence type="ECO:0000313" key="4">
    <source>
        <dbReference type="Proteomes" id="UP000696280"/>
    </source>
</evidence>
<sequence>MKSQLLKFNGNLSLVPTNEDGNSDDDGNDSVLPEYMPNSYEYSCANRPTLVLISHGHSPPLNPQARLSFDIRSLENPPKHVRDSHNGTSKRLQEWMRQNSTFTVRRDAIASEIRTAMAELLDKQGEHLISKSAESRKTRANEEDELFVLFDPEMRVGINCQMGRHRSVAMVEELAKMSWPGWDIRIEHRDIEMKRRNNKKTGRRDGLEQKDKGFWRAIDEDQSH</sequence>
<feature type="domain" description="RapZ C-terminal" evidence="2">
    <location>
        <begin position="153"/>
        <end position="192"/>
    </location>
</feature>
<evidence type="ECO:0000259" key="2">
    <source>
        <dbReference type="Pfam" id="PF22740"/>
    </source>
</evidence>
<reference evidence="3" key="1">
    <citation type="submission" date="2021-07" db="EMBL/GenBank/DDBJ databases">
        <authorList>
            <person name="Durling M."/>
        </authorList>
    </citation>
    <scope>NUCLEOTIDE SEQUENCE</scope>
</reference>
<protein>
    <recommendedName>
        <fullName evidence="2">RapZ C-terminal domain-containing protein</fullName>
    </recommendedName>
</protein>
<evidence type="ECO:0000256" key="1">
    <source>
        <dbReference type="SAM" id="MobiDB-lite"/>
    </source>
</evidence>
<gene>
    <name evidence="3" type="ORF">HYFRA_00007948</name>
</gene>
<dbReference type="OrthoDB" id="10267139at2759"/>
<dbReference type="AlphaFoldDB" id="A0A9N9PLJ5"/>
<feature type="region of interest" description="Disordered" evidence="1">
    <location>
        <begin position="194"/>
        <end position="224"/>
    </location>
</feature>
<dbReference type="Proteomes" id="UP000696280">
    <property type="component" value="Unassembled WGS sequence"/>
</dbReference>
<comment type="caution">
    <text evidence="3">The sequence shown here is derived from an EMBL/GenBank/DDBJ whole genome shotgun (WGS) entry which is preliminary data.</text>
</comment>
<proteinExistence type="predicted"/>
<dbReference type="EMBL" id="CAJVRL010000041">
    <property type="protein sequence ID" value="CAG8951201.1"/>
    <property type="molecule type" value="Genomic_DNA"/>
</dbReference>
<dbReference type="Pfam" id="PF22740">
    <property type="entry name" value="PapZ_C"/>
    <property type="match status" value="1"/>
</dbReference>
<name>A0A9N9PLJ5_9HELO</name>
<accession>A0A9N9PLJ5</accession>
<evidence type="ECO:0000313" key="3">
    <source>
        <dbReference type="EMBL" id="CAG8951201.1"/>
    </source>
</evidence>
<dbReference type="InterPro" id="IPR053931">
    <property type="entry name" value="RapZ_C"/>
</dbReference>